<dbReference type="InterPro" id="IPR006876">
    <property type="entry name" value="LMBR1-like_membr_prot"/>
</dbReference>
<dbReference type="InterPro" id="IPR051584">
    <property type="entry name" value="GPCR-associated_LMBR1"/>
</dbReference>
<evidence type="ECO:0000313" key="9">
    <source>
        <dbReference type="Proteomes" id="UP001344447"/>
    </source>
</evidence>
<dbReference type="Proteomes" id="UP001344447">
    <property type="component" value="Unassembled WGS sequence"/>
</dbReference>
<feature type="compositionally biased region" description="Low complexity" evidence="6">
    <location>
        <begin position="696"/>
        <end position="743"/>
    </location>
</feature>
<feature type="region of interest" description="Disordered" evidence="6">
    <location>
        <begin position="691"/>
        <end position="746"/>
    </location>
</feature>
<dbReference type="AlphaFoldDB" id="A0AAN7YZU6"/>
<sequence length="786" mass="88641">MSSNTTTPSPPTTQTPSIGPVPIPYESAGFGNLLFFAISIILCGLVVLVGMKQYISLKRTPIYATFFSFIGWFMCFSIAYLVPLDIIVTDHLQCVVENNETLTGECETPVTYLPYGMITEQWRFLYFGSLVLCWVIFPVLQSFSTAGDFRFWERVKRAIKENVILYTFMGIGGLIGVIVILSVKEMDPSSFLSFVMLLANVYGVILITITMGYGLIDVPRNLLRKGSHYAILRNYRVEAVVLKTELEDVKKQLIEHLKLIKTISDRAGQYDPFRIYLDVIISKCPTEYDQLIQEYHAEPLPPGMEAEMLSYKYLVGVHSTLLNLVDRNHSAEVLYERLLGKAFAIEDIIETRERRKQSNIDQQSMEKSIQWSFKPSSTKSNAKLEYLWHMYIHPWYFIIVGLICVCLSGIILWSEIVLAVVSSPEFSPFYRAIIRMEPGIGLQIFCFIPMIYMCVCSYSTLFKLRISNYYRLVPQQSNTFSIMFSANYLCRLAAPLAYNFIQICHVNQGNKIVSPFDKIMGDMNAFGDNALGKRFTLFFPIFMIVVCIISFFNLHKRLAGSCCIRSLRIVTDTSEGAVDHGLRILKQEREERSLNGGVAPIKTRMSIVKEMFTKKKGAGILVTDMDGASSSKPIDPSNRYKATPTKASINIPKLSRTYTSASGNVYSSNQDAENNGDTSIKPINSFFSSILGDKGNNNNSNNTSNNNNNNNNDNNNNNNNNNSKSNNSSILTSNYSSSNTTISKGKDKQGLLSYLDKMDFSFKDEDDHTFDDIEMGAYGTGRKNKK</sequence>
<evidence type="ECO:0008006" key="10">
    <source>
        <dbReference type="Google" id="ProtNLM"/>
    </source>
</evidence>
<feature type="transmembrane region" description="Helical" evidence="7">
    <location>
        <begin position="62"/>
        <end position="82"/>
    </location>
</feature>
<evidence type="ECO:0000256" key="5">
    <source>
        <dbReference type="ARBA" id="ARBA00023136"/>
    </source>
</evidence>
<dbReference type="PANTHER" id="PTHR21355:SF11">
    <property type="entry name" value="LMBR1 DOMAIN-CONTAINING PROTEIN 2 HOMOLOG B"/>
    <property type="match status" value="1"/>
</dbReference>
<feature type="compositionally biased region" description="Pro residues" evidence="6">
    <location>
        <begin position="8"/>
        <end position="20"/>
    </location>
</feature>
<protein>
    <recommendedName>
        <fullName evidence="10">LMBR1 domain-containing protein 2 homolog A</fullName>
    </recommendedName>
</protein>
<keyword evidence="9" id="KW-1185">Reference proteome</keyword>
<keyword evidence="5 7" id="KW-0472">Membrane</keyword>
<accession>A0AAN7YZU6</accession>
<keyword evidence="3 7" id="KW-0812">Transmembrane</keyword>
<feature type="transmembrane region" description="Helical" evidence="7">
    <location>
        <begin position="395"/>
        <end position="420"/>
    </location>
</feature>
<dbReference type="GO" id="GO:0016020">
    <property type="term" value="C:membrane"/>
    <property type="evidence" value="ECO:0007669"/>
    <property type="project" value="UniProtKB-SubCell"/>
</dbReference>
<feature type="transmembrane region" description="Helical" evidence="7">
    <location>
        <begin position="189"/>
        <end position="216"/>
    </location>
</feature>
<evidence type="ECO:0000256" key="7">
    <source>
        <dbReference type="SAM" id="Phobius"/>
    </source>
</evidence>
<evidence type="ECO:0000313" key="8">
    <source>
        <dbReference type="EMBL" id="KAK5584406.1"/>
    </source>
</evidence>
<reference evidence="8 9" key="1">
    <citation type="submission" date="2023-11" db="EMBL/GenBank/DDBJ databases">
        <title>Dfirmibasis_genome.</title>
        <authorList>
            <person name="Edelbroek B."/>
            <person name="Kjellin J."/>
            <person name="Jerlstrom-Hultqvist J."/>
            <person name="Soderbom F."/>
        </authorList>
    </citation>
    <scope>NUCLEOTIDE SEQUENCE [LARGE SCALE GENOMIC DNA]</scope>
    <source>
        <strain evidence="8 9">TNS-C-14</strain>
    </source>
</reference>
<name>A0AAN7YZU6_9MYCE</name>
<dbReference type="EMBL" id="JAVFKY010000001">
    <property type="protein sequence ID" value="KAK5584406.1"/>
    <property type="molecule type" value="Genomic_DNA"/>
</dbReference>
<evidence type="ECO:0000256" key="2">
    <source>
        <dbReference type="ARBA" id="ARBA00010487"/>
    </source>
</evidence>
<feature type="transmembrane region" description="Helical" evidence="7">
    <location>
        <begin position="440"/>
        <end position="461"/>
    </location>
</feature>
<comment type="subcellular location">
    <subcellularLocation>
        <location evidence="1">Membrane</location>
        <topology evidence="1">Multi-pass membrane protein</topology>
    </subcellularLocation>
</comment>
<feature type="transmembrane region" description="Helical" evidence="7">
    <location>
        <begin position="124"/>
        <end position="143"/>
    </location>
</feature>
<feature type="region of interest" description="Disordered" evidence="6">
    <location>
        <begin position="765"/>
        <end position="786"/>
    </location>
</feature>
<comment type="caution">
    <text evidence="8">The sequence shown here is derived from an EMBL/GenBank/DDBJ whole genome shotgun (WGS) entry which is preliminary data.</text>
</comment>
<feature type="region of interest" description="Disordered" evidence="6">
    <location>
        <begin position="1"/>
        <end position="20"/>
    </location>
</feature>
<evidence type="ECO:0000256" key="6">
    <source>
        <dbReference type="SAM" id="MobiDB-lite"/>
    </source>
</evidence>
<dbReference type="Pfam" id="PF04791">
    <property type="entry name" value="LMBR1"/>
    <property type="match status" value="1"/>
</dbReference>
<evidence type="ECO:0000256" key="1">
    <source>
        <dbReference type="ARBA" id="ARBA00004141"/>
    </source>
</evidence>
<feature type="transmembrane region" description="Helical" evidence="7">
    <location>
        <begin position="163"/>
        <end position="183"/>
    </location>
</feature>
<evidence type="ECO:0000256" key="3">
    <source>
        <dbReference type="ARBA" id="ARBA00022692"/>
    </source>
</evidence>
<comment type="similarity">
    <text evidence="2">Belongs to the LIMR family.</text>
</comment>
<organism evidence="8 9">
    <name type="scientific">Dictyostelium firmibasis</name>
    <dbReference type="NCBI Taxonomy" id="79012"/>
    <lineage>
        <taxon>Eukaryota</taxon>
        <taxon>Amoebozoa</taxon>
        <taxon>Evosea</taxon>
        <taxon>Eumycetozoa</taxon>
        <taxon>Dictyostelia</taxon>
        <taxon>Dictyosteliales</taxon>
        <taxon>Dictyosteliaceae</taxon>
        <taxon>Dictyostelium</taxon>
    </lineage>
</organism>
<evidence type="ECO:0000256" key="4">
    <source>
        <dbReference type="ARBA" id="ARBA00022989"/>
    </source>
</evidence>
<gene>
    <name evidence="8" type="ORF">RB653_006017</name>
</gene>
<proteinExistence type="inferred from homology"/>
<feature type="transmembrane region" description="Helical" evidence="7">
    <location>
        <begin position="30"/>
        <end position="50"/>
    </location>
</feature>
<feature type="transmembrane region" description="Helical" evidence="7">
    <location>
        <begin position="535"/>
        <end position="554"/>
    </location>
</feature>
<dbReference type="PANTHER" id="PTHR21355">
    <property type="entry name" value="G-PROTEIN COUPLED RECEPTOR-ASSOCIATED PROTEIN LMBRD2"/>
    <property type="match status" value="1"/>
</dbReference>
<keyword evidence="4 7" id="KW-1133">Transmembrane helix</keyword>
<feature type="region of interest" description="Disordered" evidence="6">
    <location>
        <begin position="626"/>
        <end position="648"/>
    </location>
</feature>